<feature type="region of interest" description="Disordered" evidence="11">
    <location>
        <begin position="543"/>
        <end position="564"/>
    </location>
</feature>
<keyword evidence="5" id="KW-0808">Transferase</keyword>
<dbReference type="PANTHER" id="PTHR24421:SF56">
    <property type="entry name" value="OXYGEN SENSOR HISTIDINE KINASE RESPONSE REGULATOR DOST"/>
    <property type="match status" value="1"/>
</dbReference>
<evidence type="ECO:0000256" key="1">
    <source>
        <dbReference type="ARBA" id="ARBA00001946"/>
    </source>
</evidence>
<keyword evidence="6" id="KW-0479">Metal-binding</keyword>
<keyword evidence="7 13" id="KW-0418">Kinase</keyword>
<dbReference type="GO" id="GO:0070025">
    <property type="term" value="F:carbon monoxide binding"/>
    <property type="evidence" value="ECO:0007669"/>
    <property type="project" value="UniProtKB-ARBA"/>
</dbReference>
<comment type="caution">
    <text evidence="13">The sequence shown here is derived from an EMBL/GenBank/DDBJ whole genome shotgun (WGS) entry which is preliminary data.</text>
</comment>
<dbReference type="InterPro" id="IPR011712">
    <property type="entry name" value="Sig_transdc_His_kin_sub3_dim/P"/>
</dbReference>
<evidence type="ECO:0000259" key="12">
    <source>
        <dbReference type="PROSITE" id="PS50109"/>
    </source>
</evidence>
<sequence>MPEPHGTGPASGMTAGLEGLRLNELLAEVQERLAEIARTPRRLEGLLDAVVAVASGLELDSTLQRIVQAAADLVDAQYGALGVLGEHDEISEFVYVGIDRAQRDRMGHLPEGRGLLGLLIRHPQTIRLPDLADHPDSVGFPANHPPMKSFLGVPVRVRDVVFGNLYLTEKTDGTEFTADDAAVVEALAAAAGIAIDNARLYEQAQLRQRWLEASTEIRDELLSGSSMGETLQLVARRALELSSADTVLILLPVSGKPDRVAITAGAGDRIAELVGRSVSATVAAVAEVFQSGSARVVSDAGEALGHPSGDVDFGQGVAVPLRTTESSRGVLLAIRSRRSGGFGPETVPVLSSFADQAALALESADGQQAKQRLELAADRDRIAADLHDHVIQRLYASGMKLQGTLSHVSDDVVRERLQSVVEQLDLTISEIRTAIFGLHSAVSEEPSSGLRRRLLDAAAEMAGDHGPSPSVRLSGTVDTLVPPVIADHAEAVVREAVGNAVRHAGAGTVTVTAEAGDDLVISVVDDGDGIPDSVARSGLANLQRRAESSGGSMTVTGSPGGGTRLVWQVPLP</sequence>
<proteinExistence type="predicted"/>
<dbReference type="Proteomes" id="UP000317043">
    <property type="component" value="Unassembled WGS sequence"/>
</dbReference>
<dbReference type="SMART" id="SM00387">
    <property type="entry name" value="HATPase_c"/>
    <property type="match status" value="1"/>
</dbReference>
<dbReference type="InterPro" id="IPR029016">
    <property type="entry name" value="GAF-like_dom_sf"/>
</dbReference>
<dbReference type="PROSITE" id="PS50109">
    <property type="entry name" value="HIS_KIN"/>
    <property type="match status" value="1"/>
</dbReference>
<accession>A0A543B3M7</accession>
<dbReference type="SUPFAM" id="SSF55874">
    <property type="entry name" value="ATPase domain of HSP90 chaperone/DNA topoisomerase II/histidine kinase"/>
    <property type="match status" value="1"/>
</dbReference>
<dbReference type="FunCoup" id="A0A543B3M7">
    <property type="interactions" value="29"/>
</dbReference>
<dbReference type="InterPro" id="IPR003018">
    <property type="entry name" value="GAF"/>
</dbReference>
<evidence type="ECO:0000256" key="6">
    <source>
        <dbReference type="ARBA" id="ARBA00022723"/>
    </source>
</evidence>
<dbReference type="Pfam" id="PF13185">
    <property type="entry name" value="GAF_2"/>
    <property type="match status" value="2"/>
</dbReference>
<dbReference type="GO" id="GO:0070026">
    <property type="term" value="F:nitric oxide binding"/>
    <property type="evidence" value="ECO:0007669"/>
    <property type="project" value="UniProtKB-ARBA"/>
</dbReference>
<dbReference type="GO" id="GO:0005524">
    <property type="term" value="F:ATP binding"/>
    <property type="evidence" value="ECO:0007669"/>
    <property type="project" value="UniProtKB-ARBA"/>
</dbReference>
<protein>
    <submittedName>
        <fullName evidence="13">Histidine kinase/DNA gyrase B/HSP90-like ATPase</fullName>
    </submittedName>
</protein>
<evidence type="ECO:0000256" key="11">
    <source>
        <dbReference type="SAM" id="MobiDB-lite"/>
    </source>
</evidence>
<keyword evidence="14" id="KW-1185">Reference proteome</keyword>
<comment type="cofactor">
    <cofactor evidence="2">
        <name>heme</name>
        <dbReference type="ChEBI" id="CHEBI:30413"/>
    </cofactor>
</comment>
<dbReference type="Gene3D" id="3.30.450.40">
    <property type="match status" value="2"/>
</dbReference>
<dbReference type="InterPro" id="IPR036890">
    <property type="entry name" value="HATPase_C_sf"/>
</dbReference>
<dbReference type="SMART" id="SM00065">
    <property type="entry name" value="GAF"/>
    <property type="match status" value="2"/>
</dbReference>
<dbReference type="PANTHER" id="PTHR24421">
    <property type="entry name" value="NITRATE/NITRITE SENSOR PROTEIN NARX-RELATED"/>
    <property type="match status" value="1"/>
</dbReference>
<dbReference type="GO" id="GO:0020037">
    <property type="term" value="F:heme binding"/>
    <property type="evidence" value="ECO:0007669"/>
    <property type="project" value="UniProtKB-ARBA"/>
</dbReference>
<dbReference type="EMBL" id="VFOW01000001">
    <property type="protein sequence ID" value="TQL79439.1"/>
    <property type="molecule type" value="Genomic_DNA"/>
</dbReference>
<dbReference type="GO" id="GO:0046983">
    <property type="term" value="F:protein dimerization activity"/>
    <property type="evidence" value="ECO:0007669"/>
    <property type="project" value="InterPro"/>
</dbReference>
<dbReference type="Pfam" id="PF02518">
    <property type="entry name" value="HATPase_c"/>
    <property type="match status" value="1"/>
</dbReference>
<keyword evidence="10" id="KW-0902">Two-component regulatory system</keyword>
<evidence type="ECO:0000256" key="3">
    <source>
        <dbReference type="ARBA" id="ARBA00022490"/>
    </source>
</evidence>
<dbReference type="RefSeq" id="WP_211348006.1">
    <property type="nucleotide sequence ID" value="NZ_JBHTGS010000002.1"/>
</dbReference>
<dbReference type="AlphaFoldDB" id="A0A543B3M7"/>
<dbReference type="GO" id="GO:0070483">
    <property type="term" value="P:detection of hypoxia"/>
    <property type="evidence" value="ECO:0007669"/>
    <property type="project" value="UniProtKB-ARBA"/>
</dbReference>
<reference evidence="13 14" key="1">
    <citation type="submission" date="2019-06" db="EMBL/GenBank/DDBJ databases">
        <title>Sequencing the genomes of 1000 actinobacteria strains.</title>
        <authorList>
            <person name="Klenk H.-P."/>
        </authorList>
    </citation>
    <scope>NUCLEOTIDE SEQUENCE [LARGE SCALE GENOMIC DNA]</scope>
    <source>
        <strain evidence="13 14">DSM 45928</strain>
    </source>
</reference>
<dbReference type="InParanoid" id="A0A543B3M7"/>
<feature type="domain" description="Histidine kinase" evidence="12">
    <location>
        <begin position="492"/>
        <end position="572"/>
    </location>
</feature>
<evidence type="ECO:0000256" key="4">
    <source>
        <dbReference type="ARBA" id="ARBA00022553"/>
    </source>
</evidence>
<keyword evidence="4" id="KW-0597">Phosphoprotein</keyword>
<dbReference type="CDD" id="cd16917">
    <property type="entry name" value="HATPase_UhpB-NarQ-NarX-like"/>
    <property type="match status" value="1"/>
</dbReference>
<comment type="cofactor">
    <cofactor evidence="1">
        <name>Mg(2+)</name>
        <dbReference type="ChEBI" id="CHEBI:18420"/>
    </cofactor>
</comment>
<dbReference type="SUPFAM" id="SSF55781">
    <property type="entry name" value="GAF domain-like"/>
    <property type="match status" value="2"/>
</dbReference>
<dbReference type="Gene3D" id="1.20.5.1930">
    <property type="match status" value="1"/>
</dbReference>
<dbReference type="InterPro" id="IPR005467">
    <property type="entry name" value="His_kinase_dom"/>
</dbReference>
<evidence type="ECO:0000256" key="7">
    <source>
        <dbReference type="ARBA" id="ARBA00022777"/>
    </source>
</evidence>
<keyword evidence="3" id="KW-0963">Cytoplasm</keyword>
<evidence type="ECO:0000256" key="8">
    <source>
        <dbReference type="ARBA" id="ARBA00022842"/>
    </source>
</evidence>
<dbReference type="GO" id="GO:0000155">
    <property type="term" value="F:phosphorelay sensor kinase activity"/>
    <property type="evidence" value="ECO:0007669"/>
    <property type="project" value="InterPro"/>
</dbReference>
<dbReference type="InterPro" id="IPR003594">
    <property type="entry name" value="HATPase_dom"/>
</dbReference>
<gene>
    <name evidence="13" type="ORF">FB566_5045</name>
</gene>
<dbReference type="GO" id="GO:0000287">
    <property type="term" value="F:magnesium ion binding"/>
    <property type="evidence" value="ECO:0007669"/>
    <property type="project" value="UniProtKB-ARBA"/>
</dbReference>
<evidence type="ECO:0000256" key="10">
    <source>
        <dbReference type="ARBA" id="ARBA00023012"/>
    </source>
</evidence>
<organism evidence="13 14">
    <name type="scientific">Stackebrandtia endophytica</name>
    <dbReference type="NCBI Taxonomy" id="1496996"/>
    <lineage>
        <taxon>Bacteria</taxon>
        <taxon>Bacillati</taxon>
        <taxon>Actinomycetota</taxon>
        <taxon>Actinomycetes</taxon>
        <taxon>Glycomycetales</taxon>
        <taxon>Glycomycetaceae</taxon>
        <taxon>Stackebrandtia</taxon>
    </lineage>
</organism>
<dbReference type="Pfam" id="PF07730">
    <property type="entry name" value="HisKA_3"/>
    <property type="match status" value="1"/>
</dbReference>
<keyword evidence="9" id="KW-0408">Iron</keyword>
<dbReference type="GO" id="GO:0016020">
    <property type="term" value="C:membrane"/>
    <property type="evidence" value="ECO:0007669"/>
    <property type="project" value="InterPro"/>
</dbReference>
<dbReference type="Gene3D" id="3.30.565.10">
    <property type="entry name" value="Histidine kinase-like ATPase, C-terminal domain"/>
    <property type="match status" value="1"/>
</dbReference>
<evidence type="ECO:0000256" key="9">
    <source>
        <dbReference type="ARBA" id="ARBA00023004"/>
    </source>
</evidence>
<dbReference type="GO" id="GO:0019825">
    <property type="term" value="F:oxygen binding"/>
    <property type="evidence" value="ECO:0007669"/>
    <property type="project" value="UniProtKB-ARBA"/>
</dbReference>
<dbReference type="InterPro" id="IPR050482">
    <property type="entry name" value="Sensor_HK_TwoCompSys"/>
</dbReference>
<keyword evidence="8" id="KW-0460">Magnesium</keyword>
<name>A0A543B3M7_9ACTN</name>
<evidence type="ECO:0000256" key="5">
    <source>
        <dbReference type="ARBA" id="ARBA00022679"/>
    </source>
</evidence>
<evidence type="ECO:0000256" key="2">
    <source>
        <dbReference type="ARBA" id="ARBA00001971"/>
    </source>
</evidence>
<evidence type="ECO:0000313" key="13">
    <source>
        <dbReference type="EMBL" id="TQL79439.1"/>
    </source>
</evidence>
<dbReference type="FunFam" id="3.30.450.40:FF:000052">
    <property type="entry name" value="Oxygen sensor histidine kinase response regulator DevS/DosS"/>
    <property type="match status" value="1"/>
</dbReference>
<dbReference type="GO" id="GO:0019826">
    <property type="term" value="F:oxygen sensor activity"/>
    <property type="evidence" value="ECO:0007669"/>
    <property type="project" value="UniProtKB-ARBA"/>
</dbReference>
<evidence type="ECO:0000313" key="14">
    <source>
        <dbReference type="Proteomes" id="UP000317043"/>
    </source>
</evidence>